<evidence type="ECO:0000313" key="2">
    <source>
        <dbReference type="Proteomes" id="UP000190797"/>
    </source>
</evidence>
<accession>A0A1U9ZYA8</accession>
<sequence length="390" mass="42764">MSLTRGLASPRTPLRRFLDRELSAGVRRLRASYLAQLPTTPLIWPGPGVGYEAGTVGTAIDQRLRFAFTQVAGVDAATVMGVDHLRATALALGEHAAWEVMETVGRQLLERLRATISELQLDDRGRPLARTEEEEEHLARLLLGAAWYALNFRNPVAFPLTPLCKAAFADTGAFTLTTLLALPHHDLVRDTVAQVRTAGSGPLGQLRRATVPEMCLPGPTFDGSAYVAADADLIVDGLLIDFKSTRRTERFPLPMILQLLGYTLMDFADRYCIDRVGVCLTRAGALITWPIEDYLALLGARRRNLTELRAAFQQLLAYTGCRADDDPLPEELPGVEQLLADLAPLIGLGCCRVCAQPMAQPMLGPGRARLYCSSFCRGRAPSLRYRGWLP</sequence>
<dbReference type="EMBL" id="CP017717">
    <property type="protein sequence ID" value="AQZ62943.1"/>
    <property type="molecule type" value="Genomic_DNA"/>
</dbReference>
<reference evidence="2" key="1">
    <citation type="journal article" date="2017" name="Med. Chem. Commun.">
        <title>Nonomuraea sp. ATCC 55076 harbours the largest actinomycete chromosome to date and the kistamicin biosynthetic gene cluster.</title>
        <authorList>
            <person name="Nazari B."/>
            <person name="Forneris C.C."/>
            <person name="Gibson M.I."/>
            <person name="Moon K."/>
            <person name="Schramma K.R."/>
            <person name="Seyedsayamdost M.R."/>
        </authorList>
    </citation>
    <scope>NUCLEOTIDE SEQUENCE [LARGE SCALE GENOMIC DNA]</scope>
    <source>
        <strain evidence="2">ATCC 55076</strain>
    </source>
</reference>
<name>A0A1U9ZYA8_9ACTN</name>
<evidence type="ECO:0000313" key="1">
    <source>
        <dbReference type="EMBL" id="AQZ62943.1"/>
    </source>
</evidence>
<dbReference type="AlphaFoldDB" id="A0A1U9ZYA8"/>
<dbReference type="KEGG" id="noa:BKM31_17055"/>
<dbReference type="OrthoDB" id="4001768at2"/>
<organism evidence="1 2">
    <name type="scientific">[Actinomadura] parvosata subsp. kistnae</name>
    <dbReference type="NCBI Taxonomy" id="1909395"/>
    <lineage>
        <taxon>Bacteria</taxon>
        <taxon>Bacillati</taxon>
        <taxon>Actinomycetota</taxon>
        <taxon>Actinomycetes</taxon>
        <taxon>Streptosporangiales</taxon>
        <taxon>Streptosporangiaceae</taxon>
        <taxon>Nonomuraea</taxon>
    </lineage>
</organism>
<proteinExistence type="predicted"/>
<protein>
    <submittedName>
        <fullName evidence="1">Uncharacterized protein</fullName>
    </submittedName>
</protein>
<dbReference type="Proteomes" id="UP000190797">
    <property type="component" value="Chromosome"/>
</dbReference>
<keyword evidence="2" id="KW-1185">Reference proteome</keyword>
<dbReference type="STRING" id="1909395.BKM31_17055"/>
<gene>
    <name evidence="1" type="ORF">BKM31_17055</name>
</gene>